<evidence type="ECO:0000313" key="5">
    <source>
        <dbReference type="Proteomes" id="UP001589718"/>
    </source>
</evidence>
<evidence type="ECO:0000256" key="2">
    <source>
        <dbReference type="SAM" id="SignalP"/>
    </source>
</evidence>
<feature type="chain" id="PRO_5045415651" evidence="2">
    <location>
        <begin position="34"/>
        <end position="238"/>
    </location>
</feature>
<feature type="domain" description="PepSY" evidence="3">
    <location>
        <begin position="175"/>
        <end position="233"/>
    </location>
</feature>
<name>A0ABV5PJF9_STRCM</name>
<accession>A0ABV5PJF9</accession>
<feature type="domain" description="PepSY" evidence="3">
    <location>
        <begin position="95"/>
        <end position="147"/>
    </location>
</feature>
<feature type="compositionally biased region" description="Low complexity" evidence="1">
    <location>
        <begin position="48"/>
        <end position="74"/>
    </location>
</feature>
<keyword evidence="5" id="KW-1185">Reference proteome</keyword>
<reference evidence="4 5" key="1">
    <citation type="submission" date="2024-09" db="EMBL/GenBank/DDBJ databases">
        <authorList>
            <person name="Sun Q."/>
            <person name="Mori K."/>
        </authorList>
    </citation>
    <scope>NUCLEOTIDE SEQUENCE [LARGE SCALE GENOMIC DNA]</scope>
    <source>
        <strain evidence="4 5">JCM 4362</strain>
    </source>
</reference>
<evidence type="ECO:0000256" key="1">
    <source>
        <dbReference type="SAM" id="MobiDB-lite"/>
    </source>
</evidence>
<evidence type="ECO:0000313" key="4">
    <source>
        <dbReference type="EMBL" id="MFB9523347.1"/>
    </source>
</evidence>
<dbReference type="EMBL" id="JBHMCR010000017">
    <property type="protein sequence ID" value="MFB9523347.1"/>
    <property type="molecule type" value="Genomic_DNA"/>
</dbReference>
<dbReference type="InterPro" id="IPR025711">
    <property type="entry name" value="PepSY"/>
</dbReference>
<comment type="caution">
    <text evidence="4">The sequence shown here is derived from an EMBL/GenBank/DDBJ whole genome shotgun (WGS) entry which is preliminary data.</text>
</comment>
<organism evidence="4 5">
    <name type="scientific">Streptomyces cremeus</name>
    <dbReference type="NCBI Taxonomy" id="66881"/>
    <lineage>
        <taxon>Bacteria</taxon>
        <taxon>Bacillati</taxon>
        <taxon>Actinomycetota</taxon>
        <taxon>Actinomycetes</taxon>
        <taxon>Kitasatosporales</taxon>
        <taxon>Streptomycetaceae</taxon>
        <taxon>Streptomyces</taxon>
    </lineage>
</organism>
<gene>
    <name evidence="4" type="ORF">ACFFTU_25715</name>
</gene>
<dbReference type="RefSeq" id="WP_345220085.1">
    <property type="nucleotide sequence ID" value="NZ_BAAAXE010000010.1"/>
</dbReference>
<feature type="signal peptide" evidence="2">
    <location>
        <begin position="1"/>
        <end position="33"/>
    </location>
</feature>
<feature type="region of interest" description="Disordered" evidence="1">
    <location>
        <begin position="36"/>
        <end position="109"/>
    </location>
</feature>
<keyword evidence="2" id="KW-0732">Signal</keyword>
<dbReference type="Gene3D" id="3.10.450.40">
    <property type="match status" value="2"/>
</dbReference>
<evidence type="ECO:0000259" key="3">
    <source>
        <dbReference type="Pfam" id="PF03413"/>
    </source>
</evidence>
<dbReference type="Pfam" id="PF03413">
    <property type="entry name" value="PepSY"/>
    <property type="match status" value="2"/>
</dbReference>
<protein>
    <submittedName>
        <fullName evidence="4">PepSY domain-containing protein</fullName>
    </submittedName>
</protein>
<sequence length="238" mass="24836">MNSEQNSTRNRISPKTHTGLALCGFAAAALLLAGCGNDEPKAQPTPVASDASASASASATASPSMSASPSSSTAGLTEDQAERQQLVPAAKVDHQKAGTAAEARVSGSKLVSAELKRTRDGAPEWETEVAASDGAVQKVKVDAVSGEAAQPRADADQDVEDRRKLTARLAAAKVTWEKAATTAKDRKQGTVTAVELDDTADGKPLWKVDLVTPGNWDKTTYDIDATDGKVVREHVDRD</sequence>
<proteinExistence type="predicted"/>
<dbReference type="Proteomes" id="UP001589718">
    <property type="component" value="Unassembled WGS sequence"/>
</dbReference>